<reference evidence="11 12" key="1">
    <citation type="journal article" date="2011" name="Stand. Genomic Sci.">
        <title>Complete genome sequence of the hyperthermophilic chemolithoautotroph Pyrolobus fumarii type strain (1A).</title>
        <authorList>
            <person name="Anderson I."/>
            <person name="Goker M."/>
            <person name="Nolan M."/>
            <person name="Lucas S."/>
            <person name="Hammon N."/>
            <person name="Deshpande S."/>
            <person name="Cheng J.F."/>
            <person name="Tapia R."/>
            <person name="Han C."/>
            <person name="Goodwin L."/>
            <person name="Pitluck S."/>
            <person name="Huntemann M."/>
            <person name="Liolios K."/>
            <person name="Ivanova N."/>
            <person name="Pagani I."/>
            <person name="Mavromatis K."/>
            <person name="Ovchinikova G."/>
            <person name="Pati A."/>
            <person name="Chen A."/>
            <person name="Palaniappan K."/>
            <person name="Land M."/>
            <person name="Hauser L."/>
            <person name="Brambilla E.M."/>
            <person name="Huber H."/>
            <person name="Yasawong M."/>
            <person name="Rohde M."/>
            <person name="Spring S."/>
            <person name="Abt B."/>
            <person name="Sikorski J."/>
            <person name="Wirth R."/>
            <person name="Detter J.C."/>
            <person name="Woyke T."/>
            <person name="Bristow J."/>
            <person name="Eisen J.A."/>
            <person name="Markowitz V."/>
            <person name="Hugenholtz P."/>
            <person name="Kyrpides N.C."/>
            <person name="Klenk H.P."/>
            <person name="Lapidus A."/>
        </authorList>
    </citation>
    <scope>NUCLEOTIDE SEQUENCE [LARGE SCALE GENOMIC DNA]</scope>
    <source>
        <strain evidence="12">DSM 11204 / 1A</strain>
    </source>
</reference>
<dbReference type="InParanoid" id="G0ECH2"/>
<dbReference type="KEGG" id="pfm:Pyrfu_1686"/>
<dbReference type="GO" id="GO:0005737">
    <property type="term" value="C:cytoplasm"/>
    <property type="evidence" value="ECO:0007669"/>
    <property type="project" value="UniProtKB-SubCell"/>
</dbReference>
<sequence>MASRRGPVIAVSGPPGSGKTTYARRLAEDLGLEFYSAGMFFRELAKKRGLTLLELNQLAAKDPSIDLEIDRMTYEVGLRGNVVVEGHLVAWVLRDIADVKIYVTAPLDVRVNRIAARDGVDVSVALRETIERENVHRRRFLAYYGIDINDLSIFDLVVDTSKLGIEEVYRVIREFVTLVLSRSR</sequence>
<keyword evidence="12" id="KW-1185">Reference proteome</keyword>
<dbReference type="GO" id="GO:0036430">
    <property type="term" value="F:CMP kinase activity"/>
    <property type="evidence" value="ECO:0007669"/>
    <property type="project" value="RHEA"/>
</dbReference>
<dbReference type="eggNOG" id="arCOG01037">
    <property type="taxonomic scope" value="Archaea"/>
</dbReference>
<dbReference type="InterPro" id="IPR011994">
    <property type="entry name" value="Cytidylate_kinase_dom"/>
</dbReference>
<keyword evidence="3 10" id="KW-0963">Cytoplasm</keyword>
<evidence type="ECO:0000256" key="2">
    <source>
        <dbReference type="ARBA" id="ARBA00011005"/>
    </source>
</evidence>
<gene>
    <name evidence="10" type="primary">cmk</name>
    <name evidence="11" type="ordered locus">Pyrfu_1686</name>
</gene>
<comment type="catalytic activity">
    <reaction evidence="8 10">
        <text>dCMP + ATP = dCDP + ADP</text>
        <dbReference type="Rhea" id="RHEA:25094"/>
        <dbReference type="ChEBI" id="CHEBI:30616"/>
        <dbReference type="ChEBI" id="CHEBI:57566"/>
        <dbReference type="ChEBI" id="CHEBI:58593"/>
        <dbReference type="ChEBI" id="CHEBI:456216"/>
        <dbReference type="EC" id="2.7.4.25"/>
    </reaction>
</comment>
<evidence type="ECO:0000256" key="7">
    <source>
        <dbReference type="ARBA" id="ARBA00022840"/>
    </source>
</evidence>
<dbReference type="GO" id="GO:0006220">
    <property type="term" value="P:pyrimidine nucleotide metabolic process"/>
    <property type="evidence" value="ECO:0007669"/>
    <property type="project" value="UniProtKB-UniRule"/>
</dbReference>
<keyword evidence="5 10" id="KW-0547">Nucleotide-binding</keyword>
<evidence type="ECO:0000256" key="5">
    <source>
        <dbReference type="ARBA" id="ARBA00022741"/>
    </source>
</evidence>
<dbReference type="NCBIfam" id="TIGR02173">
    <property type="entry name" value="cyt_kin_arch"/>
    <property type="match status" value="1"/>
</dbReference>
<dbReference type="Proteomes" id="UP000001037">
    <property type="component" value="Chromosome"/>
</dbReference>
<dbReference type="EC" id="2.7.4.25" evidence="10"/>
<evidence type="ECO:0000256" key="9">
    <source>
        <dbReference type="ARBA" id="ARBA00048478"/>
    </source>
</evidence>
<dbReference type="InterPro" id="IPR027417">
    <property type="entry name" value="P-loop_NTPase"/>
</dbReference>
<evidence type="ECO:0000256" key="4">
    <source>
        <dbReference type="ARBA" id="ARBA00022679"/>
    </source>
</evidence>
<comment type="similarity">
    <text evidence="2 10">Belongs to the cytidylate kinase family. Type 2 subfamily.</text>
</comment>
<dbReference type="SUPFAM" id="SSF52540">
    <property type="entry name" value="P-loop containing nucleoside triphosphate hydrolases"/>
    <property type="match status" value="1"/>
</dbReference>
<keyword evidence="6 10" id="KW-0418">Kinase</keyword>
<accession>G0ECH2</accession>
<evidence type="ECO:0000256" key="3">
    <source>
        <dbReference type="ARBA" id="ARBA00022490"/>
    </source>
</evidence>
<protein>
    <recommendedName>
        <fullName evidence="10">Cytidylate kinase</fullName>
        <shortName evidence="10">CK</shortName>
        <ecNumber evidence="10">2.7.4.25</ecNumber>
    </recommendedName>
    <alternativeName>
        <fullName evidence="10">Cytidine monophosphate kinase</fullName>
        <shortName evidence="10">CMP kinase</shortName>
    </alternativeName>
</protein>
<dbReference type="HAMAP" id="MF_00239">
    <property type="entry name" value="Cytidyl_kinase_type2"/>
    <property type="match status" value="1"/>
</dbReference>
<organism evidence="11 12">
    <name type="scientific">Pyrolobus fumarii (strain DSM 11204 / 1A)</name>
    <dbReference type="NCBI Taxonomy" id="694429"/>
    <lineage>
        <taxon>Archaea</taxon>
        <taxon>Thermoproteota</taxon>
        <taxon>Thermoprotei</taxon>
        <taxon>Desulfurococcales</taxon>
        <taxon>Pyrodictiaceae</taxon>
        <taxon>Pyrolobus</taxon>
    </lineage>
</organism>
<dbReference type="GO" id="GO:0005524">
    <property type="term" value="F:ATP binding"/>
    <property type="evidence" value="ECO:0007669"/>
    <property type="project" value="UniProtKB-UniRule"/>
</dbReference>
<dbReference type="RefSeq" id="WP_014027219.1">
    <property type="nucleotide sequence ID" value="NC_015931.1"/>
</dbReference>
<keyword evidence="7 10" id="KW-0067">ATP-binding</keyword>
<comment type="catalytic activity">
    <reaction evidence="9 10">
        <text>CMP + ATP = CDP + ADP</text>
        <dbReference type="Rhea" id="RHEA:11600"/>
        <dbReference type="ChEBI" id="CHEBI:30616"/>
        <dbReference type="ChEBI" id="CHEBI:58069"/>
        <dbReference type="ChEBI" id="CHEBI:60377"/>
        <dbReference type="ChEBI" id="CHEBI:456216"/>
        <dbReference type="EC" id="2.7.4.25"/>
    </reaction>
</comment>
<evidence type="ECO:0000256" key="10">
    <source>
        <dbReference type="HAMAP-Rule" id="MF_00239"/>
    </source>
</evidence>
<evidence type="ECO:0000313" key="11">
    <source>
        <dbReference type="EMBL" id="AEM39542.1"/>
    </source>
</evidence>
<name>G0ECH2_PYRF1</name>
<dbReference type="HOGENOM" id="CLU_079959_1_0_2"/>
<dbReference type="AlphaFoldDB" id="G0ECH2"/>
<comment type="subcellular location">
    <subcellularLocation>
        <location evidence="1 10">Cytoplasm</location>
    </subcellularLocation>
</comment>
<evidence type="ECO:0000313" key="12">
    <source>
        <dbReference type="Proteomes" id="UP000001037"/>
    </source>
</evidence>
<keyword evidence="4 10" id="KW-0808">Transferase</keyword>
<dbReference type="FunCoup" id="G0ECH2">
    <property type="interactions" value="16"/>
</dbReference>
<dbReference type="InterPro" id="IPR011892">
    <property type="entry name" value="Cyt_kin_arch"/>
</dbReference>
<evidence type="ECO:0000256" key="1">
    <source>
        <dbReference type="ARBA" id="ARBA00004496"/>
    </source>
</evidence>
<evidence type="ECO:0000256" key="8">
    <source>
        <dbReference type="ARBA" id="ARBA00047615"/>
    </source>
</evidence>
<dbReference type="GO" id="GO:0036431">
    <property type="term" value="F:dCMP kinase activity"/>
    <property type="evidence" value="ECO:0007669"/>
    <property type="project" value="InterPro"/>
</dbReference>
<dbReference type="CDD" id="cd02020">
    <property type="entry name" value="CMPK"/>
    <property type="match status" value="1"/>
</dbReference>
<dbReference type="EMBL" id="CP002838">
    <property type="protein sequence ID" value="AEM39542.1"/>
    <property type="molecule type" value="Genomic_DNA"/>
</dbReference>
<feature type="binding site" evidence="10">
    <location>
        <begin position="13"/>
        <end position="21"/>
    </location>
    <ligand>
        <name>ATP</name>
        <dbReference type="ChEBI" id="CHEBI:30616"/>
    </ligand>
</feature>
<dbReference type="GeneID" id="11138875"/>
<dbReference type="Pfam" id="PF13189">
    <property type="entry name" value="Cytidylate_kin2"/>
    <property type="match status" value="1"/>
</dbReference>
<dbReference type="Gene3D" id="3.40.50.300">
    <property type="entry name" value="P-loop containing nucleotide triphosphate hydrolases"/>
    <property type="match status" value="1"/>
</dbReference>
<evidence type="ECO:0000256" key="6">
    <source>
        <dbReference type="ARBA" id="ARBA00022777"/>
    </source>
</evidence>
<dbReference type="STRING" id="694429.Pyrfu_1686"/>
<proteinExistence type="inferred from homology"/>